<dbReference type="SUPFAM" id="SSF46785">
    <property type="entry name" value="Winged helix' DNA-binding domain"/>
    <property type="match status" value="1"/>
</dbReference>
<dbReference type="InterPro" id="IPR036388">
    <property type="entry name" value="WH-like_DNA-bd_sf"/>
</dbReference>
<feature type="domain" description="HTH arsR-type" evidence="4">
    <location>
        <begin position="2"/>
        <end position="96"/>
    </location>
</feature>
<keyword evidence="2" id="KW-0238">DNA-binding</keyword>
<accession>A0ABW7QF53</accession>
<dbReference type="InterPro" id="IPR011991">
    <property type="entry name" value="ArsR-like_HTH"/>
</dbReference>
<name>A0ABW7QF53_9MICO</name>
<keyword evidence="6" id="KW-1185">Reference proteome</keyword>
<dbReference type="InterPro" id="IPR036390">
    <property type="entry name" value="WH_DNA-bd_sf"/>
</dbReference>
<comment type="caution">
    <text evidence="5">The sequence shown here is derived from an EMBL/GenBank/DDBJ whole genome shotgun (WGS) entry which is preliminary data.</text>
</comment>
<organism evidence="5 6">
    <name type="scientific">Microbacterium alkaliflavum</name>
    <dbReference type="NCBI Taxonomy" id="3248839"/>
    <lineage>
        <taxon>Bacteria</taxon>
        <taxon>Bacillati</taxon>
        <taxon>Actinomycetota</taxon>
        <taxon>Actinomycetes</taxon>
        <taxon>Micrococcales</taxon>
        <taxon>Microbacteriaceae</taxon>
        <taxon>Microbacterium</taxon>
    </lineage>
</organism>
<evidence type="ECO:0000313" key="5">
    <source>
        <dbReference type="EMBL" id="MFH8252832.1"/>
    </source>
</evidence>
<keyword evidence="1" id="KW-0805">Transcription regulation</keyword>
<gene>
    <name evidence="5" type="ORF">ACH3VR_20875</name>
</gene>
<keyword evidence="3" id="KW-0804">Transcription</keyword>
<dbReference type="PRINTS" id="PR00778">
    <property type="entry name" value="HTHARSR"/>
</dbReference>
<dbReference type="CDD" id="cd00090">
    <property type="entry name" value="HTH_ARSR"/>
    <property type="match status" value="1"/>
</dbReference>
<dbReference type="Pfam" id="PF01022">
    <property type="entry name" value="HTH_5"/>
    <property type="match status" value="1"/>
</dbReference>
<evidence type="ECO:0000313" key="6">
    <source>
        <dbReference type="Proteomes" id="UP001610861"/>
    </source>
</evidence>
<dbReference type="NCBIfam" id="NF033788">
    <property type="entry name" value="HTH_metalloreg"/>
    <property type="match status" value="1"/>
</dbReference>
<dbReference type="PANTHER" id="PTHR43132:SF2">
    <property type="entry name" value="ARSENICAL RESISTANCE OPERON REPRESSOR ARSR-RELATED"/>
    <property type="match status" value="1"/>
</dbReference>
<dbReference type="SMART" id="SM00418">
    <property type="entry name" value="HTH_ARSR"/>
    <property type="match status" value="1"/>
</dbReference>
<proteinExistence type="predicted"/>
<evidence type="ECO:0000256" key="3">
    <source>
        <dbReference type="ARBA" id="ARBA00023163"/>
    </source>
</evidence>
<dbReference type="PROSITE" id="PS50987">
    <property type="entry name" value="HTH_ARSR_2"/>
    <property type="match status" value="1"/>
</dbReference>
<evidence type="ECO:0000256" key="2">
    <source>
        <dbReference type="ARBA" id="ARBA00023125"/>
    </source>
</evidence>
<dbReference type="InterPro" id="IPR001845">
    <property type="entry name" value="HTH_ArsR_DNA-bd_dom"/>
</dbReference>
<protein>
    <submittedName>
        <fullName evidence="5">ArsR/SmtB family transcription factor</fullName>
    </submittedName>
</protein>
<dbReference type="PANTHER" id="PTHR43132">
    <property type="entry name" value="ARSENICAL RESISTANCE OPERON REPRESSOR ARSR-RELATED"/>
    <property type="match status" value="1"/>
</dbReference>
<dbReference type="InterPro" id="IPR051011">
    <property type="entry name" value="Metal_resp_trans_reg"/>
</dbReference>
<evidence type="ECO:0000256" key="1">
    <source>
        <dbReference type="ARBA" id="ARBA00023015"/>
    </source>
</evidence>
<evidence type="ECO:0000259" key="4">
    <source>
        <dbReference type="PROSITE" id="PS50987"/>
    </source>
</evidence>
<dbReference type="RefSeq" id="WP_397558259.1">
    <property type="nucleotide sequence ID" value="NZ_JBIQWL010000012.1"/>
</dbReference>
<dbReference type="EMBL" id="JBIQWL010000012">
    <property type="protein sequence ID" value="MFH8252832.1"/>
    <property type="molecule type" value="Genomic_DNA"/>
</dbReference>
<sequence length="111" mass="11929">MRGEPGLADAAQLFKVLGNESRLWLLRLVGEQPRTVGALAEITGMSQPLVSQHLRALRQSGLVAATRSGKEVTYELADVHVSHVIADALAHVLEPAAAHEVADSSQKEQRT</sequence>
<dbReference type="Gene3D" id="1.10.10.10">
    <property type="entry name" value="Winged helix-like DNA-binding domain superfamily/Winged helix DNA-binding domain"/>
    <property type="match status" value="1"/>
</dbReference>
<dbReference type="Proteomes" id="UP001610861">
    <property type="component" value="Unassembled WGS sequence"/>
</dbReference>
<reference evidence="5 6" key="1">
    <citation type="submission" date="2024-09" db="EMBL/GenBank/DDBJ databases">
        <authorList>
            <person name="Pan X."/>
        </authorList>
    </citation>
    <scope>NUCLEOTIDE SEQUENCE [LARGE SCALE GENOMIC DNA]</scope>
    <source>
        <strain evidence="5 6">B2969</strain>
    </source>
</reference>